<dbReference type="InterPro" id="IPR052957">
    <property type="entry name" value="Auxin_embryo_med"/>
</dbReference>
<keyword evidence="2" id="KW-1185">Reference proteome</keyword>
<dbReference type="EMBL" id="LUTY01000174">
    <property type="protein sequence ID" value="OAD23761.1"/>
    <property type="molecule type" value="Genomic_DNA"/>
</dbReference>
<organism evidence="1 2">
    <name type="scientific">Candidatus Thiomargarita nelsonii</name>
    <dbReference type="NCBI Taxonomy" id="1003181"/>
    <lineage>
        <taxon>Bacteria</taxon>
        <taxon>Pseudomonadati</taxon>
        <taxon>Pseudomonadota</taxon>
        <taxon>Gammaproteobacteria</taxon>
        <taxon>Thiotrichales</taxon>
        <taxon>Thiotrichaceae</taxon>
        <taxon>Thiomargarita</taxon>
    </lineage>
</organism>
<dbReference type="Gene3D" id="3.30.565.10">
    <property type="entry name" value="Histidine kinase-like ATPase, C-terminal domain"/>
    <property type="match status" value="1"/>
</dbReference>
<sequence length="445" mass="51437">MSALTPQQKKLFQRLSTDRQQNAKILQKRSMMGIQSGVIEKYSEQAHFIYELLQNADDVKATQARFILNQNGLIFAHNGSIHFSITDPHTEDSKPLGHINAITSIGQSNKHENQIGKFGLGFKAVFQYTHAPEIYDPPFCFKIENFIVPRLLTRDHPERQAKETLFYFPFHNPSQAFPPILEKLKNLNHALLFLRYLTEINWTTPQTNQGIYIKTVKPITDNIAQITIQEQHFLVFTDHTHSIAYRLSKRTTEVLHEQRLPIYCFFPTKEITPLRFILHAPFLLTDSRETIKQNEDWNKKLIQALAQLTVDSLNMIKSLNLLTEEFFNVLPINEADFPTDHLLRALYETVLTHLQSDKALLPTQGGDYTTRDKAYLAENPALINLLTPEQLSQLVKNQNAQWIFPQTTAPTLRQYVKHHLINQELNSDKLIRCLTKAFIQAQTDE</sequence>
<evidence type="ECO:0000313" key="1">
    <source>
        <dbReference type="EMBL" id="OAD23761.1"/>
    </source>
</evidence>
<protein>
    <submittedName>
        <fullName evidence="1">Uncharacterized protein</fullName>
    </submittedName>
</protein>
<dbReference type="PATRIC" id="fig|1003181.4.peg.578"/>
<comment type="caution">
    <text evidence="1">The sequence shown here is derived from an EMBL/GenBank/DDBJ whole genome shotgun (WGS) entry which is preliminary data.</text>
</comment>
<accession>A0A176S6N0</accession>
<dbReference type="PANTHER" id="PTHR32387:SF0">
    <property type="entry name" value="PROTEIN NO VEIN"/>
    <property type="match status" value="1"/>
</dbReference>
<dbReference type="PANTHER" id="PTHR32387">
    <property type="entry name" value="WU:FJ29H11"/>
    <property type="match status" value="1"/>
</dbReference>
<evidence type="ECO:0000313" key="2">
    <source>
        <dbReference type="Proteomes" id="UP000076962"/>
    </source>
</evidence>
<gene>
    <name evidence="1" type="ORF">THIOM_000397</name>
</gene>
<proteinExistence type="predicted"/>
<dbReference type="SUPFAM" id="SSF55874">
    <property type="entry name" value="ATPase domain of HSP90 chaperone/DNA topoisomerase II/histidine kinase"/>
    <property type="match status" value="1"/>
</dbReference>
<name>A0A176S6N0_9GAMM</name>
<dbReference type="InterPro" id="IPR036890">
    <property type="entry name" value="HATPase_C_sf"/>
</dbReference>
<dbReference type="AlphaFoldDB" id="A0A176S6N0"/>
<dbReference type="Proteomes" id="UP000076962">
    <property type="component" value="Unassembled WGS sequence"/>
</dbReference>
<reference evidence="1 2" key="1">
    <citation type="submission" date="2016-05" db="EMBL/GenBank/DDBJ databases">
        <title>Single-cell genome of chain-forming Candidatus Thiomargarita nelsonii and comparison to other large sulfur-oxidizing bacteria.</title>
        <authorList>
            <person name="Winkel M."/>
            <person name="Salman V."/>
            <person name="Woyke T."/>
            <person name="Schulz-Vogt H."/>
            <person name="Richter M."/>
            <person name="Flood B."/>
            <person name="Bailey J."/>
            <person name="Amann R."/>
            <person name="Mussmann M."/>
        </authorList>
    </citation>
    <scope>NUCLEOTIDE SEQUENCE [LARGE SCALE GENOMIC DNA]</scope>
    <source>
        <strain evidence="1 2">THI036</strain>
    </source>
</reference>
<dbReference type="NCBIfam" id="NF047352">
    <property type="entry name" value="P_loop_sacsin"/>
    <property type="match status" value="1"/>
</dbReference>